<sequence length="185" mass="21759">MQLREVMFEWADSYDTKDWDRLARVVAPYVSLKYIGVSDIAEFEEEYLHKDTYLALVAWPGFLGDPLVKTQHLIGLSKFRKISPTEAIGYHQIRAAHQRYTDETKTTVKENGNGHALVRIKYRKVGGGVWPWSSPGEWKWAGIETNIRWNEGPFENIFQFEKNGNFIEWMKFWRQGNEKEQRSLN</sequence>
<dbReference type="Pfam" id="PF02982">
    <property type="entry name" value="Scytalone_dh"/>
    <property type="match status" value="1"/>
</dbReference>
<comment type="similarity">
    <text evidence="1">Belongs to the scytalone dehydratase family.</text>
</comment>
<name>A0A162ICP1_9EURO</name>
<keyword evidence="2" id="KW-0456">Lyase</keyword>
<organism evidence="4 5">
    <name type="scientific">Ascosphaera apis ARSEF 7405</name>
    <dbReference type="NCBI Taxonomy" id="392613"/>
    <lineage>
        <taxon>Eukaryota</taxon>
        <taxon>Fungi</taxon>
        <taxon>Dikarya</taxon>
        <taxon>Ascomycota</taxon>
        <taxon>Pezizomycotina</taxon>
        <taxon>Eurotiomycetes</taxon>
        <taxon>Eurotiomycetidae</taxon>
        <taxon>Onygenales</taxon>
        <taxon>Ascosphaeraceae</taxon>
        <taxon>Ascosphaera</taxon>
    </lineage>
</organism>
<evidence type="ECO:0000313" key="5">
    <source>
        <dbReference type="Proteomes" id="UP000242877"/>
    </source>
</evidence>
<keyword evidence="5" id="KW-1185">Reference proteome</keyword>
<proteinExistence type="inferred from homology"/>
<dbReference type="SUPFAM" id="SSF54427">
    <property type="entry name" value="NTF2-like"/>
    <property type="match status" value="1"/>
</dbReference>
<accession>A0A162ICP1</accession>
<reference evidence="4 5" key="1">
    <citation type="journal article" date="2016" name="Genome Biol. Evol.">
        <title>Divergent and convergent evolution of fungal pathogenicity.</title>
        <authorList>
            <person name="Shang Y."/>
            <person name="Xiao G."/>
            <person name="Zheng P."/>
            <person name="Cen K."/>
            <person name="Zhan S."/>
            <person name="Wang C."/>
        </authorList>
    </citation>
    <scope>NUCLEOTIDE SEQUENCE [LARGE SCALE GENOMIC DNA]</scope>
    <source>
        <strain evidence="4 5">ARSEF 7405</strain>
    </source>
</reference>
<evidence type="ECO:0000313" key="4">
    <source>
        <dbReference type="EMBL" id="KZZ91553.1"/>
    </source>
</evidence>
<comment type="caution">
    <text evidence="4">The sequence shown here is derived from an EMBL/GenBank/DDBJ whole genome shotgun (WGS) entry which is preliminary data.</text>
</comment>
<dbReference type="InterPro" id="IPR049884">
    <property type="entry name" value="Scytalone_dh"/>
</dbReference>
<evidence type="ECO:0000256" key="2">
    <source>
        <dbReference type="ARBA" id="ARBA00023239"/>
    </source>
</evidence>
<dbReference type="Gene3D" id="3.10.450.50">
    <property type="match status" value="1"/>
</dbReference>
<dbReference type="Proteomes" id="UP000242877">
    <property type="component" value="Unassembled WGS sequence"/>
</dbReference>
<dbReference type="AlphaFoldDB" id="A0A162ICP1"/>
<evidence type="ECO:0000259" key="3">
    <source>
        <dbReference type="Pfam" id="PF02982"/>
    </source>
</evidence>
<feature type="domain" description="Scytalone dehydratase-like" evidence="3">
    <location>
        <begin position="2"/>
        <end position="162"/>
    </location>
</feature>
<evidence type="ECO:0000256" key="1">
    <source>
        <dbReference type="ARBA" id="ARBA00008584"/>
    </source>
</evidence>
<dbReference type="OrthoDB" id="5281072at2759"/>
<gene>
    <name evidence="4" type="ORF">AAP_03259</name>
</gene>
<dbReference type="InterPro" id="IPR032710">
    <property type="entry name" value="NTF2-like_dom_sf"/>
</dbReference>
<dbReference type="EMBL" id="AZGZ01000013">
    <property type="protein sequence ID" value="KZZ91553.1"/>
    <property type="molecule type" value="Genomic_DNA"/>
</dbReference>
<dbReference type="VEuPathDB" id="FungiDB:AAP_03259"/>
<protein>
    <submittedName>
        <fullName evidence="4">Conidial pigment biosynthesis scytalone dehydratase Arp1</fullName>
    </submittedName>
</protein>
<dbReference type="GO" id="GO:0016829">
    <property type="term" value="F:lyase activity"/>
    <property type="evidence" value="ECO:0007669"/>
    <property type="project" value="UniProtKB-KW"/>
</dbReference>